<comment type="caution">
    <text evidence="1">The sequence shown here is derived from an EMBL/GenBank/DDBJ whole genome shotgun (WGS) entry which is preliminary data.</text>
</comment>
<keyword evidence="2" id="KW-1185">Reference proteome</keyword>
<name>A0A9N9G5V5_9GLOM</name>
<reference evidence="1" key="1">
    <citation type="submission" date="2021-06" db="EMBL/GenBank/DDBJ databases">
        <authorList>
            <person name="Kallberg Y."/>
            <person name="Tangrot J."/>
            <person name="Rosling A."/>
        </authorList>
    </citation>
    <scope>NUCLEOTIDE SEQUENCE</scope>
    <source>
        <strain evidence="1">FL130A</strain>
    </source>
</reference>
<organism evidence="1 2">
    <name type="scientific">Ambispora leptoticha</name>
    <dbReference type="NCBI Taxonomy" id="144679"/>
    <lineage>
        <taxon>Eukaryota</taxon>
        <taxon>Fungi</taxon>
        <taxon>Fungi incertae sedis</taxon>
        <taxon>Mucoromycota</taxon>
        <taxon>Glomeromycotina</taxon>
        <taxon>Glomeromycetes</taxon>
        <taxon>Archaeosporales</taxon>
        <taxon>Ambisporaceae</taxon>
        <taxon>Ambispora</taxon>
    </lineage>
</organism>
<accession>A0A9N9G5V5</accession>
<proteinExistence type="predicted"/>
<dbReference type="EMBL" id="CAJVPS010002944">
    <property type="protein sequence ID" value="CAG8579457.1"/>
    <property type="molecule type" value="Genomic_DNA"/>
</dbReference>
<dbReference type="OrthoDB" id="5396721at2759"/>
<evidence type="ECO:0000313" key="2">
    <source>
        <dbReference type="Proteomes" id="UP000789508"/>
    </source>
</evidence>
<protein>
    <submittedName>
        <fullName evidence="1">2503_t:CDS:1</fullName>
    </submittedName>
</protein>
<dbReference type="AlphaFoldDB" id="A0A9N9G5V5"/>
<sequence>MKYYFPFLYGLAESEITTLRIGTKDYPSFHRVSTSPFSIEMDDKQQYINPDLKVFTFQMDERNATSCSRAKKRAHFISLENQTPIILKKGLSGMEKYARLVRSTEHEIIGLRNDKTIFRVYRDPNKLSLRKVSLFVKVIQSLLDY</sequence>
<evidence type="ECO:0000313" key="1">
    <source>
        <dbReference type="EMBL" id="CAG8579457.1"/>
    </source>
</evidence>
<dbReference type="Proteomes" id="UP000789508">
    <property type="component" value="Unassembled WGS sequence"/>
</dbReference>
<gene>
    <name evidence="1" type="ORF">ALEPTO_LOCUS7190</name>
</gene>